<dbReference type="SUPFAM" id="SSF46689">
    <property type="entry name" value="Homeodomain-like"/>
    <property type="match status" value="1"/>
</dbReference>
<feature type="region of interest" description="Disordered" evidence="1">
    <location>
        <begin position="1"/>
        <end position="23"/>
    </location>
</feature>
<evidence type="ECO:0000313" key="2">
    <source>
        <dbReference type="EMBL" id="RUL87183.1"/>
    </source>
</evidence>
<gene>
    <name evidence="2" type="ORF">TsocGM_13710</name>
</gene>
<dbReference type="AlphaFoldDB" id="A0A432MIJ8"/>
<evidence type="ECO:0000313" key="3">
    <source>
        <dbReference type="Proteomes" id="UP000280296"/>
    </source>
</evidence>
<accession>A0A432MIJ8</accession>
<dbReference type="OrthoDB" id="9808242at2"/>
<reference evidence="2 3" key="1">
    <citation type="submission" date="2018-12" db="EMBL/GenBank/DDBJ databases">
        <authorList>
            <person name="Toschakov S.V."/>
        </authorList>
    </citation>
    <scope>NUCLEOTIDE SEQUENCE [LARGE SCALE GENOMIC DNA]</scope>
    <source>
        <strain evidence="2 3">GM2012</strain>
    </source>
</reference>
<name>A0A432MIJ8_9BACT</name>
<proteinExistence type="predicted"/>
<reference evidence="2 3" key="2">
    <citation type="submission" date="2019-01" db="EMBL/GenBank/DDBJ databases">
        <title>Tautonia sociabilis, a novel thermotolerant planctomycete of Isosphaeraceae family, isolated from a 4000 m deep subterranean habitat.</title>
        <authorList>
            <person name="Kovaleva O.L."/>
            <person name="Elcheninov A.G."/>
            <person name="Van Heerden E."/>
            <person name="Toshchakov S.V."/>
            <person name="Novikov A."/>
            <person name="Bonch-Osmolovskaya E.A."/>
            <person name="Kublanov I.V."/>
        </authorList>
    </citation>
    <scope>NUCLEOTIDE SEQUENCE [LARGE SCALE GENOMIC DNA]</scope>
    <source>
        <strain evidence="2 3">GM2012</strain>
    </source>
</reference>
<dbReference type="Gene3D" id="1.10.10.10">
    <property type="entry name" value="Winged helix-like DNA-binding domain superfamily/Winged helix DNA-binding domain"/>
    <property type="match status" value="1"/>
</dbReference>
<dbReference type="Proteomes" id="UP000280296">
    <property type="component" value="Unassembled WGS sequence"/>
</dbReference>
<organism evidence="2 3">
    <name type="scientific">Tautonia sociabilis</name>
    <dbReference type="NCBI Taxonomy" id="2080755"/>
    <lineage>
        <taxon>Bacteria</taxon>
        <taxon>Pseudomonadati</taxon>
        <taxon>Planctomycetota</taxon>
        <taxon>Planctomycetia</taxon>
        <taxon>Isosphaerales</taxon>
        <taxon>Isosphaeraceae</taxon>
        <taxon>Tautonia</taxon>
    </lineage>
</organism>
<dbReference type="InterPro" id="IPR036388">
    <property type="entry name" value="WH-like_DNA-bd_sf"/>
</dbReference>
<dbReference type="EMBL" id="RYZH01000025">
    <property type="protein sequence ID" value="RUL87183.1"/>
    <property type="molecule type" value="Genomic_DNA"/>
</dbReference>
<comment type="caution">
    <text evidence="2">The sequence shown here is derived from an EMBL/GenBank/DDBJ whole genome shotgun (WGS) entry which is preliminary data.</text>
</comment>
<dbReference type="Pfam" id="PF04255">
    <property type="entry name" value="DUF433"/>
    <property type="match status" value="1"/>
</dbReference>
<protein>
    <submittedName>
        <fullName evidence="2">DUF433 domain-containing protein</fullName>
    </submittedName>
</protein>
<evidence type="ECO:0000256" key="1">
    <source>
        <dbReference type="SAM" id="MobiDB-lite"/>
    </source>
</evidence>
<sequence>MPAAEPAPEPDSGRAEANPDDGYWRDRLAFDDQVSDESPVVRGTWVTAGQIVSLLVDGWSWDDVLRHYPELTERDIRACLAYTAETDGPIAL</sequence>
<dbReference type="InterPro" id="IPR007367">
    <property type="entry name" value="DUF433"/>
</dbReference>
<keyword evidence="3" id="KW-1185">Reference proteome</keyword>
<dbReference type="InterPro" id="IPR009057">
    <property type="entry name" value="Homeodomain-like_sf"/>
</dbReference>